<feature type="domain" description="Glyoxalase-like" evidence="1">
    <location>
        <begin position="11"/>
        <end position="200"/>
    </location>
</feature>
<dbReference type="Gene3D" id="3.10.180.10">
    <property type="entry name" value="2,3-Dihydroxybiphenyl 1,2-Dioxygenase, domain 1"/>
    <property type="match status" value="1"/>
</dbReference>
<comment type="caution">
    <text evidence="2">The sequence shown here is derived from an EMBL/GenBank/DDBJ whole genome shotgun (WGS) entry which is preliminary data.</text>
</comment>
<dbReference type="AlphaFoldDB" id="A0AAP4R705"/>
<dbReference type="InterPro" id="IPR029068">
    <property type="entry name" value="Glyas_Bleomycin-R_OHBP_Dase"/>
</dbReference>
<name>A0AAP4R705_9BURK</name>
<dbReference type="RefSeq" id="WP_105815135.1">
    <property type="nucleotide sequence ID" value="NZ_CADEUY010000012.1"/>
</dbReference>
<evidence type="ECO:0000313" key="3">
    <source>
        <dbReference type="Proteomes" id="UP001172109"/>
    </source>
</evidence>
<dbReference type="Proteomes" id="UP001172109">
    <property type="component" value="Unassembled WGS sequence"/>
</dbReference>
<dbReference type="EMBL" id="JAUJQS010000028">
    <property type="protein sequence ID" value="MDN7568672.1"/>
    <property type="molecule type" value="Genomic_DNA"/>
</dbReference>
<sequence>MIPPNQHRLGIDHPVVSVRDHPKAVEQYKRLGFAPSPISYHPWGSVLTLMMFENNFIEVIGIDDPSKFGTGEVNGFCYGRTLGEFLKRSEGLGLLALHSKDIDADFAAVKATGLPVQQRVEFRRKITTPDGKPDEVVVSLGMVMDTELGDASNFLCQQHRPEFIWRKDWQNHPNGAIAVDEVVYITPDLDLLEERWSRLFGADQTSRINGHVEADTGCGRVVALTPTQAEERFASIGLPTRYTDKPHGIALQLRVRDLGQTEKILAENAVKYGRTSKGIAVTPDSAGNTIIEFVQ</sequence>
<dbReference type="Pfam" id="PF13468">
    <property type="entry name" value="Glyoxalase_3"/>
    <property type="match status" value="1"/>
</dbReference>
<dbReference type="InterPro" id="IPR025870">
    <property type="entry name" value="Glyoxalase-like_dom"/>
</dbReference>
<dbReference type="SUPFAM" id="SSF54593">
    <property type="entry name" value="Glyoxalase/Bleomycin resistance protein/Dihydroxybiphenyl dioxygenase"/>
    <property type="match status" value="1"/>
</dbReference>
<evidence type="ECO:0000313" key="2">
    <source>
        <dbReference type="EMBL" id="MDN7568672.1"/>
    </source>
</evidence>
<reference evidence="2" key="1">
    <citation type="submission" date="2023-07" db="EMBL/GenBank/DDBJ databases">
        <title>A collection of bacterial strains from the Burkholderia cepacia Research Laboratory and Repository.</title>
        <authorList>
            <person name="Lipuma J."/>
            <person name="Spilker T."/>
            <person name="Caverly L."/>
        </authorList>
    </citation>
    <scope>NUCLEOTIDE SEQUENCE</scope>
    <source>
        <strain evidence="2">AU44979</strain>
    </source>
</reference>
<dbReference type="PANTHER" id="PTHR40265:SF1">
    <property type="entry name" value="GLYOXALASE-LIKE DOMAIN-CONTAINING PROTEIN"/>
    <property type="match status" value="1"/>
</dbReference>
<protein>
    <submittedName>
        <fullName evidence="2">VOC family protein</fullName>
    </submittedName>
</protein>
<proteinExistence type="predicted"/>
<gene>
    <name evidence="2" type="ORF">QZM56_29575</name>
</gene>
<accession>A0AAP4R705</accession>
<evidence type="ECO:0000259" key="1">
    <source>
        <dbReference type="Pfam" id="PF13468"/>
    </source>
</evidence>
<organism evidence="2 3">
    <name type="scientific">Burkholderia contaminans</name>
    <dbReference type="NCBI Taxonomy" id="488447"/>
    <lineage>
        <taxon>Bacteria</taxon>
        <taxon>Pseudomonadati</taxon>
        <taxon>Pseudomonadota</taxon>
        <taxon>Betaproteobacteria</taxon>
        <taxon>Burkholderiales</taxon>
        <taxon>Burkholderiaceae</taxon>
        <taxon>Burkholderia</taxon>
        <taxon>Burkholderia cepacia complex</taxon>
    </lineage>
</organism>
<dbReference type="PANTHER" id="PTHR40265">
    <property type="entry name" value="BLL2707 PROTEIN"/>
    <property type="match status" value="1"/>
</dbReference>